<dbReference type="STRING" id="478744.SAMN05444359_11134"/>
<gene>
    <name evidence="3" type="ORF">SAMN05444359_11134</name>
</gene>
<protein>
    <submittedName>
        <fullName evidence="3">Glycosyltransferase involved in cell wall bisynthesis</fullName>
    </submittedName>
</protein>
<reference evidence="4" key="1">
    <citation type="submission" date="2016-10" db="EMBL/GenBank/DDBJ databases">
        <authorList>
            <person name="Varghese N."/>
            <person name="Submissions S."/>
        </authorList>
    </citation>
    <scope>NUCLEOTIDE SEQUENCE [LARGE SCALE GENOMIC DNA]</scope>
    <source>
        <strain evidence="4">DSM 24740</strain>
    </source>
</reference>
<dbReference type="Gene3D" id="3.90.550.10">
    <property type="entry name" value="Spore Coat Polysaccharide Biosynthesis Protein SpsA, Chain A"/>
    <property type="match status" value="1"/>
</dbReference>
<keyword evidence="3" id="KW-0808">Transferase</keyword>
<dbReference type="SUPFAM" id="SSF53448">
    <property type="entry name" value="Nucleotide-diphospho-sugar transferases"/>
    <property type="match status" value="1"/>
</dbReference>
<dbReference type="OrthoDB" id="9815923at2"/>
<dbReference type="CDD" id="cd02511">
    <property type="entry name" value="Beta4Glucosyltransferase"/>
    <property type="match status" value="1"/>
</dbReference>
<dbReference type="InParanoid" id="A0A1H9GN63"/>
<name>A0A1H9GN63_9BACT</name>
<proteinExistence type="inferred from homology"/>
<feature type="domain" description="Glycosyltransferase 2-like" evidence="2">
    <location>
        <begin position="15"/>
        <end position="139"/>
    </location>
</feature>
<dbReference type="InterPro" id="IPR029044">
    <property type="entry name" value="Nucleotide-diphossugar_trans"/>
</dbReference>
<evidence type="ECO:0000259" key="2">
    <source>
        <dbReference type="Pfam" id="PF00535"/>
    </source>
</evidence>
<accession>A0A1H9GN63</accession>
<evidence type="ECO:0000313" key="4">
    <source>
        <dbReference type="Proteomes" id="UP000199021"/>
    </source>
</evidence>
<dbReference type="Pfam" id="PF00535">
    <property type="entry name" value="Glycos_transf_2"/>
    <property type="match status" value="1"/>
</dbReference>
<dbReference type="AlphaFoldDB" id="A0A1H9GN63"/>
<dbReference type="GO" id="GO:0016740">
    <property type="term" value="F:transferase activity"/>
    <property type="evidence" value="ECO:0007669"/>
    <property type="project" value="UniProtKB-KW"/>
</dbReference>
<dbReference type="Proteomes" id="UP000199021">
    <property type="component" value="Unassembled WGS sequence"/>
</dbReference>
<keyword evidence="4" id="KW-1185">Reference proteome</keyword>
<evidence type="ECO:0000256" key="1">
    <source>
        <dbReference type="ARBA" id="ARBA00038494"/>
    </source>
</evidence>
<sequence>MGNRLPDRNTMKELTIIILTYNEEANINACLDSMENIDANIFVVDSFSTDRTLSILEDRQVRYVQHEFKNYAAQRNWAQANEPFQTEWVLHVDAGETLLPGMVEWINTSFDPGNSPVDGYMFARRAIFMDRWIKYGGYHPIYHLRLYRRHLGHCEAKVYDQHFIVNGKTAEAPRGADMADGVMSSLRDFTTSHARWAVFEAVELIHSREDAGEVKAQFFGNPIERTRWLKTRVFQRAPLFLRSFLYLFHRYFIKLGFLDGKEGLVFHFLQGFWFRFLVDSTVLELRKEMAKGNTLAEVVRERYDLSMDKFLNKEPEPVNG</sequence>
<dbReference type="EMBL" id="FOFB01000011">
    <property type="protein sequence ID" value="SEQ51567.1"/>
    <property type="molecule type" value="Genomic_DNA"/>
</dbReference>
<organism evidence="3 4">
    <name type="scientific">Neolewinella agarilytica</name>
    <dbReference type="NCBI Taxonomy" id="478744"/>
    <lineage>
        <taxon>Bacteria</taxon>
        <taxon>Pseudomonadati</taxon>
        <taxon>Bacteroidota</taxon>
        <taxon>Saprospiria</taxon>
        <taxon>Saprospirales</taxon>
        <taxon>Lewinellaceae</taxon>
        <taxon>Neolewinella</taxon>
    </lineage>
</organism>
<dbReference type="InterPro" id="IPR001173">
    <property type="entry name" value="Glyco_trans_2-like"/>
</dbReference>
<dbReference type="RefSeq" id="WP_090168319.1">
    <property type="nucleotide sequence ID" value="NZ_FOFB01000011.1"/>
</dbReference>
<evidence type="ECO:0000313" key="3">
    <source>
        <dbReference type="EMBL" id="SEQ51567.1"/>
    </source>
</evidence>
<dbReference type="PANTHER" id="PTHR43630:SF2">
    <property type="entry name" value="GLYCOSYLTRANSFERASE"/>
    <property type="match status" value="1"/>
</dbReference>
<comment type="similarity">
    <text evidence="1">Belongs to the glycosyltransferase 2 family. WaaE/KdtX subfamily.</text>
</comment>
<dbReference type="PANTHER" id="PTHR43630">
    <property type="entry name" value="POLY-BETA-1,6-N-ACETYL-D-GLUCOSAMINE SYNTHASE"/>
    <property type="match status" value="1"/>
</dbReference>